<dbReference type="GO" id="GO:0004842">
    <property type="term" value="F:ubiquitin-protein transferase activity"/>
    <property type="evidence" value="ECO:0007669"/>
    <property type="project" value="InterPro"/>
</dbReference>
<dbReference type="Pfam" id="PF04564">
    <property type="entry name" value="U-box"/>
    <property type="match status" value="1"/>
</dbReference>
<dbReference type="Proteomes" id="UP001295684">
    <property type="component" value="Unassembled WGS sequence"/>
</dbReference>
<evidence type="ECO:0000259" key="3">
    <source>
        <dbReference type="SMART" id="SM00504"/>
    </source>
</evidence>
<keyword evidence="1" id="KW-0175">Coiled coil</keyword>
<comment type="caution">
    <text evidence="4">The sequence shown here is derived from an EMBL/GenBank/DDBJ whole genome shotgun (WGS) entry which is preliminary data.</text>
</comment>
<dbReference type="Gene3D" id="3.30.40.10">
    <property type="entry name" value="Zinc/RING finger domain, C3HC4 (zinc finger)"/>
    <property type="match status" value="1"/>
</dbReference>
<feature type="coiled-coil region" evidence="1">
    <location>
        <begin position="201"/>
        <end position="330"/>
    </location>
</feature>
<dbReference type="EMBL" id="CAMPGE010009223">
    <property type="protein sequence ID" value="CAI2368096.1"/>
    <property type="molecule type" value="Genomic_DNA"/>
</dbReference>
<reference evidence="4" key="1">
    <citation type="submission" date="2023-07" db="EMBL/GenBank/DDBJ databases">
        <authorList>
            <consortium name="AG Swart"/>
            <person name="Singh M."/>
            <person name="Singh A."/>
            <person name="Seah K."/>
            <person name="Emmerich C."/>
        </authorList>
    </citation>
    <scope>NUCLEOTIDE SEQUENCE</scope>
    <source>
        <strain evidence="4">DP1</strain>
    </source>
</reference>
<dbReference type="SMART" id="SM00504">
    <property type="entry name" value="Ubox"/>
    <property type="match status" value="1"/>
</dbReference>
<gene>
    <name evidence="4" type="ORF">ECRASSUSDP1_LOCUS9385</name>
</gene>
<feature type="coiled-coil region" evidence="1">
    <location>
        <begin position="105"/>
        <end position="146"/>
    </location>
</feature>
<feature type="compositionally biased region" description="Basic residues" evidence="2">
    <location>
        <begin position="50"/>
        <end position="61"/>
    </location>
</feature>
<dbReference type="InterPro" id="IPR003613">
    <property type="entry name" value="Ubox_domain"/>
</dbReference>
<feature type="compositionally biased region" description="Basic and acidic residues" evidence="2">
    <location>
        <begin position="62"/>
        <end position="75"/>
    </location>
</feature>
<feature type="region of interest" description="Disordered" evidence="2">
    <location>
        <begin position="50"/>
        <end position="100"/>
    </location>
</feature>
<dbReference type="CDD" id="cd16453">
    <property type="entry name" value="RING-Ubox"/>
    <property type="match status" value="1"/>
</dbReference>
<name>A0AAD1XEP6_EUPCR</name>
<dbReference type="SUPFAM" id="SSF57850">
    <property type="entry name" value="RING/U-box"/>
    <property type="match status" value="1"/>
</dbReference>
<keyword evidence="5" id="KW-1185">Reference proteome</keyword>
<protein>
    <recommendedName>
        <fullName evidence="3">U-box domain-containing protein</fullName>
    </recommendedName>
</protein>
<accession>A0AAD1XEP6</accession>
<organism evidence="4 5">
    <name type="scientific">Euplotes crassus</name>
    <dbReference type="NCBI Taxonomy" id="5936"/>
    <lineage>
        <taxon>Eukaryota</taxon>
        <taxon>Sar</taxon>
        <taxon>Alveolata</taxon>
        <taxon>Ciliophora</taxon>
        <taxon>Intramacronucleata</taxon>
        <taxon>Spirotrichea</taxon>
        <taxon>Hypotrichia</taxon>
        <taxon>Euplotida</taxon>
        <taxon>Euplotidae</taxon>
        <taxon>Moneuplotes</taxon>
    </lineage>
</organism>
<evidence type="ECO:0000313" key="5">
    <source>
        <dbReference type="Proteomes" id="UP001295684"/>
    </source>
</evidence>
<feature type="domain" description="U-box" evidence="3">
    <location>
        <begin position="358"/>
        <end position="422"/>
    </location>
</feature>
<dbReference type="AlphaFoldDB" id="A0AAD1XEP6"/>
<proteinExistence type="predicted"/>
<dbReference type="GO" id="GO:0016567">
    <property type="term" value="P:protein ubiquitination"/>
    <property type="evidence" value="ECO:0007669"/>
    <property type="project" value="InterPro"/>
</dbReference>
<dbReference type="InterPro" id="IPR013083">
    <property type="entry name" value="Znf_RING/FYVE/PHD"/>
</dbReference>
<evidence type="ECO:0000256" key="1">
    <source>
        <dbReference type="SAM" id="Coils"/>
    </source>
</evidence>
<sequence>MDLAGFLTGKKKEQSSQLIKSLRNAFGANTDIFLNEEVAKQNNIPSVIHSQKKKARNHPHQSFHEEKKSVPFPKHENKHNKRKNNNQNQKKSTPHQNTTALTQQVNTLTQKNESLSKKNSALNSTINTLQNKLKTQQSHIESLTIQYSESASLIQAHKNTISQLKSQPKRDDSGPLRASIQKLNTTINGLNVKIKNQSITLANQVNAIKMHKDTIEKLQREKNLSKAQMINAQDNLKKIENQRKEINLLRLAIREKEMEKINNPPVDPKIMIKLQESENQVLELNNALSQALDENKALNSLTNGDDGQEVSNLKSLIRKLELKISTLEKLSCVKMTPTLQEGPSHDDLAAQVVKIMSQLECPISLEEIKSPVICPSGHTIDHKTYKELFKNNMNDPFSGEKLNKKAIVNRFMVAVKEILQSENAQNHEEEKEDTKKSE</sequence>
<evidence type="ECO:0000256" key="2">
    <source>
        <dbReference type="SAM" id="MobiDB-lite"/>
    </source>
</evidence>
<evidence type="ECO:0000313" key="4">
    <source>
        <dbReference type="EMBL" id="CAI2368096.1"/>
    </source>
</evidence>